<comment type="caution">
    <text evidence="2">The sequence shown here is derived from an EMBL/GenBank/DDBJ whole genome shotgun (WGS) entry which is preliminary data.</text>
</comment>
<dbReference type="SUPFAM" id="SSF49344">
    <property type="entry name" value="CBD9-like"/>
    <property type="match status" value="1"/>
</dbReference>
<dbReference type="Proteomes" id="UP000288216">
    <property type="component" value="Unassembled WGS sequence"/>
</dbReference>
<dbReference type="InterPro" id="IPR028460">
    <property type="entry name" value="Tbh/DBH"/>
</dbReference>
<dbReference type="InterPro" id="IPR045266">
    <property type="entry name" value="DOH_DOMON"/>
</dbReference>
<dbReference type="InterPro" id="IPR000945">
    <property type="entry name" value="DBH-like"/>
</dbReference>
<dbReference type="GO" id="GO:0005507">
    <property type="term" value="F:copper ion binding"/>
    <property type="evidence" value="ECO:0007669"/>
    <property type="project" value="TreeGrafter"/>
</dbReference>
<dbReference type="OMA" id="THTEMKF"/>
<protein>
    <recommendedName>
        <fullName evidence="1">DOMON domain-containing protein</fullName>
    </recommendedName>
</protein>
<evidence type="ECO:0000259" key="1">
    <source>
        <dbReference type="PROSITE" id="PS50836"/>
    </source>
</evidence>
<reference evidence="2 3" key="1">
    <citation type="journal article" date="2018" name="Nat. Ecol. Evol.">
        <title>Shark genomes provide insights into elasmobranch evolution and the origin of vertebrates.</title>
        <authorList>
            <person name="Hara Y"/>
            <person name="Yamaguchi K"/>
            <person name="Onimaru K"/>
            <person name="Kadota M"/>
            <person name="Koyanagi M"/>
            <person name="Keeley SD"/>
            <person name="Tatsumi K"/>
            <person name="Tanaka K"/>
            <person name="Motone F"/>
            <person name="Kageyama Y"/>
            <person name="Nozu R"/>
            <person name="Adachi N"/>
            <person name="Nishimura O"/>
            <person name="Nakagawa R"/>
            <person name="Tanegashima C"/>
            <person name="Kiyatake I"/>
            <person name="Matsumoto R"/>
            <person name="Murakumo K"/>
            <person name="Nishida K"/>
            <person name="Terakita A"/>
            <person name="Kuratani S"/>
            <person name="Sato K"/>
            <person name="Hyodo S Kuraku.S."/>
        </authorList>
    </citation>
    <scope>NUCLEOTIDE SEQUENCE [LARGE SCALE GENOMIC DNA]</scope>
</reference>
<dbReference type="Pfam" id="PF03351">
    <property type="entry name" value="DOMON"/>
    <property type="match status" value="1"/>
</dbReference>
<dbReference type="GO" id="GO:0042421">
    <property type="term" value="P:norepinephrine biosynthetic process"/>
    <property type="evidence" value="ECO:0007669"/>
    <property type="project" value="TreeGrafter"/>
</dbReference>
<dbReference type="EMBL" id="BFAA01031323">
    <property type="protein sequence ID" value="GCB82909.1"/>
    <property type="molecule type" value="Genomic_DNA"/>
</dbReference>
<dbReference type="OrthoDB" id="10003276at2759"/>
<dbReference type="GO" id="GO:0004500">
    <property type="term" value="F:dopamine beta-monooxygenase activity"/>
    <property type="evidence" value="ECO:0007669"/>
    <property type="project" value="InterPro"/>
</dbReference>
<dbReference type="GO" id="GO:0042420">
    <property type="term" value="P:dopamine catabolic process"/>
    <property type="evidence" value="ECO:0007669"/>
    <property type="project" value="TreeGrafter"/>
</dbReference>
<dbReference type="GO" id="GO:0005615">
    <property type="term" value="C:extracellular space"/>
    <property type="evidence" value="ECO:0007669"/>
    <property type="project" value="TreeGrafter"/>
</dbReference>
<evidence type="ECO:0000313" key="3">
    <source>
        <dbReference type="Proteomes" id="UP000288216"/>
    </source>
</evidence>
<evidence type="ECO:0000313" key="2">
    <source>
        <dbReference type="EMBL" id="GCB82909.1"/>
    </source>
</evidence>
<name>A0A401QBZ7_SCYTO</name>
<dbReference type="AlphaFoldDB" id="A0A401QBZ7"/>
<dbReference type="PANTHER" id="PTHR10157">
    <property type="entry name" value="DOPAMINE BETA HYDROXYLASE RELATED"/>
    <property type="match status" value="1"/>
</dbReference>
<dbReference type="Gene3D" id="2.60.40.1210">
    <property type="entry name" value="Cellobiose dehydrogenase, cytochrome domain"/>
    <property type="match status" value="1"/>
</dbReference>
<sequence>MRLAEDFYLSWDLDVDSQLVTFLVLARTKGWVGVGITNTGGMDKADMAVGWLKDGEAYFHDRHGVGNNVPVIDDSQDYKLLALVENETHTEMKFRRPFRTCDPDDLDLT</sequence>
<accession>A0A401QBZ7</accession>
<dbReference type="PANTHER" id="PTHR10157:SF31">
    <property type="entry name" value="DBH-LIKE MONOOXYGENASE PROTEIN 2-RELATED"/>
    <property type="match status" value="1"/>
</dbReference>
<feature type="non-terminal residue" evidence="2">
    <location>
        <position position="109"/>
    </location>
</feature>
<dbReference type="GO" id="GO:0006589">
    <property type="term" value="P:octopamine biosynthetic process"/>
    <property type="evidence" value="ECO:0007669"/>
    <property type="project" value="TreeGrafter"/>
</dbReference>
<dbReference type="CDD" id="cd09631">
    <property type="entry name" value="DOMON_DOH"/>
    <property type="match status" value="1"/>
</dbReference>
<feature type="domain" description="DOMON" evidence="1">
    <location>
        <begin position="5"/>
        <end position="109"/>
    </location>
</feature>
<proteinExistence type="predicted"/>
<dbReference type="PROSITE" id="PS50836">
    <property type="entry name" value="DOMON"/>
    <property type="match status" value="1"/>
</dbReference>
<dbReference type="SMART" id="SM00664">
    <property type="entry name" value="DoH"/>
    <property type="match status" value="1"/>
</dbReference>
<dbReference type="STRING" id="75743.A0A401QBZ7"/>
<dbReference type="GO" id="GO:0030667">
    <property type="term" value="C:secretory granule membrane"/>
    <property type="evidence" value="ECO:0007669"/>
    <property type="project" value="TreeGrafter"/>
</dbReference>
<dbReference type="InterPro" id="IPR005018">
    <property type="entry name" value="DOMON_domain"/>
</dbReference>
<dbReference type="PRINTS" id="PR00767">
    <property type="entry name" value="DBMONOXGNASE"/>
</dbReference>
<gene>
    <name evidence="2" type="ORF">scyTo_0023615</name>
</gene>
<keyword evidence="3" id="KW-1185">Reference proteome</keyword>
<organism evidence="2 3">
    <name type="scientific">Scyliorhinus torazame</name>
    <name type="common">Cloudy catshark</name>
    <name type="synonym">Catulus torazame</name>
    <dbReference type="NCBI Taxonomy" id="75743"/>
    <lineage>
        <taxon>Eukaryota</taxon>
        <taxon>Metazoa</taxon>
        <taxon>Chordata</taxon>
        <taxon>Craniata</taxon>
        <taxon>Vertebrata</taxon>
        <taxon>Chondrichthyes</taxon>
        <taxon>Elasmobranchii</taxon>
        <taxon>Galeomorphii</taxon>
        <taxon>Galeoidea</taxon>
        <taxon>Carcharhiniformes</taxon>
        <taxon>Scyliorhinidae</taxon>
        <taxon>Scyliorhinus</taxon>
    </lineage>
</organism>